<organism evidence="1">
    <name type="scientific">Arundo donax</name>
    <name type="common">Giant reed</name>
    <name type="synonym">Donax arundinaceus</name>
    <dbReference type="NCBI Taxonomy" id="35708"/>
    <lineage>
        <taxon>Eukaryota</taxon>
        <taxon>Viridiplantae</taxon>
        <taxon>Streptophyta</taxon>
        <taxon>Embryophyta</taxon>
        <taxon>Tracheophyta</taxon>
        <taxon>Spermatophyta</taxon>
        <taxon>Magnoliopsida</taxon>
        <taxon>Liliopsida</taxon>
        <taxon>Poales</taxon>
        <taxon>Poaceae</taxon>
        <taxon>PACMAD clade</taxon>
        <taxon>Arundinoideae</taxon>
        <taxon>Arundineae</taxon>
        <taxon>Arundo</taxon>
    </lineage>
</organism>
<reference evidence="1" key="2">
    <citation type="journal article" date="2015" name="Data Brief">
        <title>Shoot transcriptome of the giant reed, Arundo donax.</title>
        <authorList>
            <person name="Barrero R.A."/>
            <person name="Guerrero F.D."/>
            <person name="Moolhuijzen P."/>
            <person name="Goolsby J.A."/>
            <person name="Tidwell J."/>
            <person name="Bellgard S.E."/>
            <person name="Bellgard M.I."/>
        </authorList>
    </citation>
    <scope>NUCLEOTIDE SEQUENCE</scope>
    <source>
        <tissue evidence="1">Shoot tissue taken approximately 20 cm above the soil surface</tissue>
    </source>
</reference>
<dbReference type="AlphaFoldDB" id="A0A0A9FAE7"/>
<dbReference type="EMBL" id="GBRH01189727">
    <property type="protein sequence ID" value="JAE08169.1"/>
    <property type="molecule type" value="Transcribed_RNA"/>
</dbReference>
<name>A0A0A9FAE7_ARUDO</name>
<reference evidence="1" key="1">
    <citation type="submission" date="2014-09" db="EMBL/GenBank/DDBJ databases">
        <authorList>
            <person name="Magalhaes I.L.F."/>
            <person name="Oliveira U."/>
            <person name="Santos F.R."/>
            <person name="Vidigal T.H.D.A."/>
            <person name="Brescovit A.D."/>
            <person name="Santos A.J."/>
        </authorList>
    </citation>
    <scope>NUCLEOTIDE SEQUENCE</scope>
    <source>
        <tissue evidence="1">Shoot tissue taken approximately 20 cm above the soil surface</tissue>
    </source>
</reference>
<evidence type="ECO:0000313" key="1">
    <source>
        <dbReference type="EMBL" id="JAE08169.1"/>
    </source>
</evidence>
<protein>
    <submittedName>
        <fullName evidence="1">Uncharacterized protein</fullName>
    </submittedName>
</protein>
<sequence length="46" mass="5567">MYYCHLPSHLRWPAVWRSFRRSIKSDCRVPMKVQVVSGFSPPYRKL</sequence>
<proteinExistence type="predicted"/>
<accession>A0A0A9FAE7</accession>